<dbReference type="InterPro" id="IPR050231">
    <property type="entry name" value="Iron_ascorbate_oxido_reductase"/>
</dbReference>
<dbReference type="Gene3D" id="2.60.120.330">
    <property type="entry name" value="B-lactam Antibiotic, Isopenicillin N Synthase, Chain"/>
    <property type="match status" value="1"/>
</dbReference>
<organism evidence="3 4">
    <name type="scientific">Juglans regia</name>
    <name type="common">English walnut</name>
    <dbReference type="NCBI Taxonomy" id="51240"/>
    <lineage>
        <taxon>Eukaryota</taxon>
        <taxon>Viridiplantae</taxon>
        <taxon>Streptophyta</taxon>
        <taxon>Embryophyta</taxon>
        <taxon>Tracheophyta</taxon>
        <taxon>Spermatophyta</taxon>
        <taxon>Magnoliopsida</taxon>
        <taxon>eudicotyledons</taxon>
        <taxon>Gunneridae</taxon>
        <taxon>Pentapetalae</taxon>
        <taxon>rosids</taxon>
        <taxon>fabids</taxon>
        <taxon>Fagales</taxon>
        <taxon>Juglandaceae</taxon>
        <taxon>Juglans</taxon>
    </lineage>
</organism>
<gene>
    <name evidence="3" type="ORF">F2P56_036697</name>
</gene>
<feature type="domain" description="Reverse transcriptase zinc-binding" evidence="2">
    <location>
        <begin position="1"/>
        <end position="49"/>
    </location>
</feature>
<dbReference type="InterPro" id="IPR044861">
    <property type="entry name" value="IPNS-like_FE2OG_OXY"/>
</dbReference>
<evidence type="ECO:0000313" key="4">
    <source>
        <dbReference type="Proteomes" id="UP000619265"/>
    </source>
</evidence>
<reference evidence="3" key="1">
    <citation type="submission" date="2015-10" db="EMBL/GenBank/DDBJ databases">
        <authorList>
            <person name="Martinez-Garcia P.J."/>
            <person name="Crepeau M.W."/>
            <person name="Puiu D."/>
            <person name="Gonzalez-Ibeas D."/>
            <person name="Whalen J."/>
            <person name="Stevens K."/>
            <person name="Paul R."/>
            <person name="Butterfield T."/>
            <person name="Britton M."/>
            <person name="Reagan R."/>
            <person name="Chakraborty S."/>
            <person name="Walawage S.L."/>
            <person name="Vasquez-Gross H.A."/>
            <person name="Cardeno C."/>
            <person name="Famula R."/>
            <person name="Pratt K."/>
            <person name="Kuruganti S."/>
            <person name="Aradhya M.K."/>
            <person name="Leslie C.A."/>
            <person name="Dandekar A.M."/>
            <person name="Salzberg S.L."/>
            <person name="Wegrzyn J.L."/>
            <person name="Langley C.H."/>
            <person name="Neale D.B."/>
        </authorList>
    </citation>
    <scope>NUCLEOTIDE SEQUENCE</scope>
    <source>
        <tissue evidence="3">Leaves</tissue>
    </source>
</reference>
<feature type="domain" description="Isopenicillin N synthase-like Fe(2+) 2OG dioxygenase" evidence="1">
    <location>
        <begin position="84"/>
        <end position="120"/>
    </location>
</feature>
<comment type="caution">
    <text evidence="3">The sequence shown here is derived from an EMBL/GenBank/DDBJ whole genome shotgun (WGS) entry which is preliminary data.</text>
</comment>
<dbReference type="PANTHER" id="PTHR47990">
    <property type="entry name" value="2-OXOGLUTARATE (2OG) AND FE(II)-DEPENDENT OXYGENASE SUPERFAMILY PROTEIN-RELATED"/>
    <property type="match status" value="1"/>
</dbReference>
<dbReference type="Pfam" id="PF13966">
    <property type="entry name" value="zf-RVT"/>
    <property type="match status" value="1"/>
</dbReference>
<protein>
    <submittedName>
        <fullName evidence="3">Uncharacterized protein</fullName>
    </submittedName>
</protein>
<dbReference type="Gramene" id="Jr16_20520_p1">
    <property type="protein sequence ID" value="cds.Jr16_20520_p1"/>
    <property type="gene ID" value="Jr16_20520"/>
</dbReference>
<dbReference type="InterPro" id="IPR027443">
    <property type="entry name" value="IPNS-like_sf"/>
</dbReference>
<name>A0A833WCX4_JUGRE</name>
<dbReference type="SUPFAM" id="SSF51197">
    <property type="entry name" value="Clavaminate synthase-like"/>
    <property type="match status" value="1"/>
</dbReference>
<dbReference type="Pfam" id="PF03171">
    <property type="entry name" value="2OG-FeII_Oxy"/>
    <property type="match status" value="1"/>
</dbReference>
<evidence type="ECO:0000259" key="2">
    <source>
        <dbReference type="Pfam" id="PF13966"/>
    </source>
</evidence>
<sequence length="177" mass="19479">MWKAINNALSVDNKLKSVGIPIVSKCDYCLQDGYEDLNHVLAACEFAKKGLAAVQMSLGDVEGSSWYQLINSWFTNASRNSEMGQSILNTADQLQILSNGKYKSNVHRAVVNSKATRISLGIANGPSLETIIRPAPELESKEQAATYIGMKCKDYMELQQGNQLDGKSCLDRVRAFN</sequence>
<evidence type="ECO:0000313" key="3">
    <source>
        <dbReference type="EMBL" id="KAF5444203.1"/>
    </source>
</evidence>
<dbReference type="EMBL" id="LIHL02000016">
    <property type="protein sequence ID" value="KAF5444203.1"/>
    <property type="molecule type" value="Genomic_DNA"/>
</dbReference>
<reference evidence="3" key="2">
    <citation type="submission" date="2020-03" db="EMBL/GenBank/DDBJ databases">
        <title>Walnut 2.0.</title>
        <authorList>
            <person name="Marrano A."/>
            <person name="Britton M."/>
            <person name="Zimin A.V."/>
            <person name="Zaini P.A."/>
            <person name="Workman R."/>
            <person name="Puiu D."/>
            <person name="Bianco L."/>
            <person name="Allen B.J."/>
            <person name="Troggio M."/>
            <person name="Leslie C.A."/>
            <person name="Timp W."/>
            <person name="Dendekar A."/>
            <person name="Salzberg S.L."/>
            <person name="Neale D.B."/>
        </authorList>
    </citation>
    <scope>NUCLEOTIDE SEQUENCE</scope>
    <source>
        <tissue evidence="3">Leaves</tissue>
    </source>
</reference>
<proteinExistence type="predicted"/>
<dbReference type="Proteomes" id="UP000619265">
    <property type="component" value="Unassembled WGS sequence"/>
</dbReference>
<evidence type="ECO:0000259" key="1">
    <source>
        <dbReference type="Pfam" id="PF03171"/>
    </source>
</evidence>
<dbReference type="AlphaFoldDB" id="A0A833WCX4"/>
<dbReference type="InterPro" id="IPR026960">
    <property type="entry name" value="RVT-Znf"/>
</dbReference>
<accession>A0A833WCX4</accession>